<keyword evidence="2" id="KW-0472">Membrane</keyword>
<sequence>MSISGEREPAQPQQKTKKPPLNRSDRIHYAVNGFLVAFMTAAVLKFANFYYEAAKEVGGDFYVWIVVAAVAALATGLVVLLFLIFTILTFPRRNRSLWAALGVVLGSGVGSLVMTFLIQSGIL</sequence>
<evidence type="ECO:0000313" key="3">
    <source>
        <dbReference type="EMBL" id="MCX2723657.1"/>
    </source>
</evidence>
<reference evidence="3 4" key="1">
    <citation type="journal article" date="2016" name="Int. J. Syst. Evol. Microbiol.">
        <title>Labrenzia salina sp. nov., isolated from the rhizosphere of the halophyte Arthrocnemum macrostachyum.</title>
        <authorList>
            <person name="Camacho M."/>
            <person name="Redondo-Gomez S."/>
            <person name="Rodriguez-Llorente I."/>
            <person name="Rohde M."/>
            <person name="Sproer C."/>
            <person name="Schumann P."/>
            <person name="Klenk H.P."/>
            <person name="Montero-Calasanz M.D.C."/>
        </authorList>
    </citation>
    <scope>NUCLEOTIDE SEQUENCE [LARGE SCALE GENOMIC DNA]</scope>
    <source>
        <strain evidence="3 4">DSM 29163</strain>
    </source>
</reference>
<dbReference type="EMBL" id="JAPEVI010000003">
    <property type="protein sequence ID" value="MCX2723657.1"/>
    <property type="molecule type" value="Genomic_DNA"/>
</dbReference>
<evidence type="ECO:0000256" key="1">
    <source>
        <dbReference type="SAM" id="MobiDB-lite"/>
    </source>
</evidence>
<accession>A0ABT3R322</accession>
<keyword evidence="2" id="KW-0812">Transmembrane</keyword>
<evidence type="ECO:0000256" key="2">
    <source>
        <dbReference type="SAM" id="Phobius"/>
    </source>
</evidence>
<comment type="caution">
    <text evidence="3">The sequence shown here is derived from an EMBL/GenBank/DDBJ whole genome shotgun (WGS) entry which is preliminary data.</text>
</comment>
<feature type="transmembrane region" description="Helical" evidence="2">
    <location>
        <begin position="61"/>
        <end position="85"/>
    </location>
</feature>
<feature type="transmembrane region" description="Helical" evidence="2">
    <location>
        <begin position="97"/>
        <end position="118"/>
    </location>
</feature>
<protein>
    <submittedName>
        <fullName evidence="3">Uncharacterized protein</fullName>
    </submittedName>
</protein>
<feature type="transmembrane region" description="Helical" evidence="2">
    <location>
        <begin position="27"/>
        <end position="49"/>
    </location>
</feature>
<gene>
    <name evidence="3" type="ORF">ON753_14970</name>
</gene>
<evidence type="ECO:0000313" key="4">
    <source>
        <dbReference type="Proteomes" id="UP001300261"/>
    </source>
</evidence>
<feature type="region of interest" description="Disordered" evidence="1">
    <location>
        <begin position="1"/>
        <end position="23"/>
    </location>
</feature>
<proteinExistence type="predicted"/>
<dbReference type="RefSeq" id="WP_265963426.1">
    <property type="nucleotide sequence ID" value="NZ_JAPEVI010000003.1"/>
</dbReference>
<keyword evidence="4" id="KW-1185">Reference proteome</keyword>
<dbReference type="Proteomes" id="UP001300261">
    <property type="component" value="Unassembled WGS sequence"/>
</dbReference>
<keyword evidence="2" id="KW-1133">Transmembrane helix</keyword>
<name>A0ABT3R322_9HYPH</name>
<organism evidence="3 4">
    <name type="scientific">Roseibium salinum</name>
    <dbReference type="NCBI Taxonomy" id="1604349"/>
    <lineage>
        <taxon>Bacteria</taxon>
        <taxon>Pseudomonadati</taxon>
        <taxon>Pseudomonadota</taxon>
        <taxon>Alphaproteobacteria</taxon>
        <taxon>Hyphomicrobiales</taxon>
        <taxon>Stappiaceae</taxon>
        <taxon>Roseibium</taxon>
    </lineage>
</organism>